<keyword evidence="2" id="KW-1185">Reference proteome</keyword>
<evidence type="ECO:0000313" key="2">
    <source>
        <dbReference type="Proteomes" id="UP000070463"/>
    </source>
</evidence>
<name>A0A133UV27_9EURY</name>
<dbReference type="EMBL" id="LHXR01000010">
    <property type="protein sequence ID" value="KXA98061.1"/>
    <property type="molecule type" value="Genomic_DNA"/>
</dbReference>
<sequence>MVVFIDLVVENGSQISLFEFSKRIKNVEKPSKLVKLKAKLYSREKSPESRPVRPYLVLEEGKENRKTVLQQESLLEDQPFEVLFLGDGEVESFFREKERISGLFRAKNAKLREEALNELMIGPNHAQIEAAISHLDDLPDKVGSRFIEQIDKYIKRNGAPPRTVSSPISYFRDLLEKH</sequence>
<proteinExistence type="predicted"/>
<accession>A0A133UV27</accession>
<organism evidence="1 2">
    <name type="scientific">candidate division MSBL1 archaeon SCGC-AAA259I09</name>
    <dbReference type="NCBI Taxonomy" id="1698267"/>
    <lineage>
        <taxon>Archaea</taxon>
        <taxon>Methanobacteriati</taxon>
        <taxon>Methanobacteriota</taxon>
        <taxon>candidate division MSBL1</taxon>
    </lineage>
</organism>
<gene>
    <name evidence="1" type="ORF">AKJ37_01510</name>
</gene>
<evidence type="ECO:0000313" key="1">
    <source>
        <dbReference type="EMBL" id="KXA98061.1"/>
    </source>
</evidence>
<protein>
    <submittedName>
        <fullName evidence="1">Uncharacterized protein</fullName>
    </submittedName>
</protein>
<dbReference type="AlphaFoldDB" id="A0A133UV27"/>
<comment type="caution">
    <text evidence="1">The sequence shown here is derived from an EMBL/GenBank/DDBJ whole genome shotgun (WGS) entry which is preliminary data.</text>
</comment>
<reference evidence="1 2" key="1">
    <citation type="journal article" date="2016" name="Sci. Rep.">
        <title>Metabolic traits of an uncultured archaeal lineage -MSBL1- from brine pools of the Red Sea.</title>
        <authorList>
            <person name="Mwirichia R."/>
            <person name="Alam I."/>
            <person name="Rashid M."/>
            <person name="Vinu M."/>
            <person name="Ba-Alawi W."/>
            <person name="Anthony Kamau A."/>
            <person name="Kamanda Ngugi D."/>
            <person name="Goker M."/>
            <person name="Klenk H.P."/>
            <person name="Bajic V."/>
            <person name="Stingl U."/>
        </authorList>
    </citation>
    <scope>NUCLEOTIDE SEQUENCE [LARGE SCALE GENOMIC DNA]</scope>
    <source>
        <strain evidence="1">SCGC-AAA259I09</strain>
    </source>
</reference>
<dbReference type="Proteomes" id="UP000070463">
    <property type="component" value="Unassembled WGS sequence"/>
</dbReference>